<keyword evidence="2" id="KW-1185">Reference proteome</keyword>
<accession>A0A318S8N5</accession>
<organism evidence="1 2">
    <name type="scientific">Williamsia limnetica</name>
    <dbReference type="NCBI Taxonomy" id="882452"/>
    <lineage>
        <taxon>Bacteria</taxon>
        <taxon>Bacillati</taxon>
        <taxon>Actinomycetota</taxon>
        <taxon>Actinomycetes</taxon>
        <taxon>Mycobacteriales</taxon>
        <taxon>Nocardiaceae</taxon>
        <taxon>Williamsia</taxon>
    </lineage>
</organism>
<evidence type="ECO:0000313" key="2">
    <source>
        <dbReference type="Proteomes" id="UP000247591"/>
    </source>
</evidence>
<dbReference type="OrthoDB" id="3264463at2"/>
<sequence>MTSDSYATSVSGPGALVTAIPALLGFVPERSLVLITFSGDGDEIGTTMRHDLSLQPDGVPTATMLGVIGHLARVCESYRVDRVIAVIIDDTRASDDGAYRRLAAIIDQNLYCVGGLHGAFATPAISAGSPWETVWDSRTEECGPEPITSGVVGDPMISPVAIARAVARGRRVLMTRGEMIDTLSPLPHCSTTTCEAHAISAADDLAYAELADIRRTGDEQYGEDEQDGNDEHRNASGVGEIEVADWEIVSGSLDQTTIAPTVLTEFAHDHCAPDVAASDAAGRFPLHVLIDQLRRAQERSDLEFVVGLVDRAGEPLCCDDLQRLDKALRELYVRDALVSLAVTDLWAGAEQLWTQAARKLRGRGQAAAATLLGFVHYVHGNGAMAGTAFDLALEASPGYSMATLYNDALIRGIPPGVINRCAETGFGVARSLGVELPPPVLRPAA</sequence>
<dbReference type="InterPro" id="IPR025447">
    <property type="entry name" value="DUF4192"/>
</dbReference>
<reference evidence="1 2" key="1">
    <citation type="submission" date="2018-06" db="EMBL/GenBank/DDBJ databases">
        <title>Genomic Encyclopedia of Type Strains, Phase IV (KMG-IV): sequencing the most valuable type-strain genomes for metagenomic binning, comparative biology and taxonomic classification.</title>
        <authorList>
            <person name="Goeker M."/>
        </authorList>
    </citation>
    <scope>NUCLEOTIDE SEQUENCE [LARGE SCALE GENOMIC DNA]</scope>
    <source>
        <strain evidence="1 2">DSM 45521</strain>
    </source>
</reference>
<comment type="caution">
    <text evidence="1">The sequence shown here is derived from an EMBL/GenBank/DDBJ whole genome shotgun (WGS) entry which is preliminary data.</text>
</comment>
<evidence type="ECO:0000313" key="1">
    <source>
        <dbReference type="EMBL" id="PYE21144.1"/>
    </source>
</evidence>
<dbReference type="Proteomes" id="UP000247591">
    <property type="component" value="Unassembled WGS sequence"/>
</dbReference>
<dbReference type="Pfam" id="PF13830">
    <property type="entry name" value="DUF4192"/>
    <property type="match status" value="2"/>
</dbReference>
<dbReference type="AlphaFoldDB" id="A0A318S8N5"/>
<dbReference type="RefSeq" id="WP_110467809.1">
    <property type="nucleotide sequence ID" value="NZ_QJSP01000001.1"/>
</dbReference>
<protein>
    <submittedName>
        <fullName evidence="1">Uncharacterized protein DUF4192</fullName>
    </submittedName>
</protein>
<proteinExistence type="predicted"/>
<dbReference type="EMBL" id="QJSP01000001">
    <property type="protein sequence ID" value="PYE21144.1"/>
    <property type="molecule type" value="Genomic_DNA"/>
</dbReference>
<name>A0A318S8N5_WILLI</name>
<gene>
    <name evidence="1" type="ORF">DFR67_101542</name>
</gene>